<feature type="domain" description="DBINO" evidence="2">
    <location>
        <begin position="1"/>
        <end position="78"/>
    </location>
</feature>
<evidence type="ECO:0000256" key="1">
    <source>
        <dbReference type="SAM" id="MobiDB-lite"/>
    </source>
</evidence>
<dbReference type="Pfam" id="PF13892">
    <property type="entry name" value="DBINO"/>
    <property type="match status" value="1"/>
</dbReference>
<dbReference type="GO" id="GO:0003677">
    <property type="term" value="F:DNA binding"/>
    <property type="evidence" value="ECO:0007669"/>
    <property type="project" value="InterPro"/>
</dbReference>
<dbReference type="InterPro" id="IPR020838">
    <property type="entry name" value="DBINO"/>
</dbReference>
<feature type="region of interest" description="Disordered" evidence="1">
    <location>
        <begin position="1"/>
        <end position="24"/>
    </location>
</feature>
<reference evidence="3" key="1">
    <citation type="journal article" date="2019" name="bioRxiv">
        <title>The Genome of the Zebra Mussel, Dreissena polymorpha: A Resource for Invasive Species Research.</title>
        <authorList>
            <person name="McCartney M.A."/>
            <person name="Auch B."/>
            <person name="Kono T."/>
            <person name="Mallez S."/>
            <person name="Zhang Y."/>
            <person name="Obille A."/>
            <person name="Becker A."/>
            <person name="Abrahante J.E."/>
            <person name="Garbe J."/>
            <person name="Badalamenti J.P."/>
            <person name="Herman A."/>
            <person name="Mangelson H."/>
            <person name="Liachko I."/>
            <person name="Sullivan S."/>
            <person name="Sone E.D."/>
            <person name="Koren S."/>
            <person name="Silverstein K.A.T."/>
            <person name="Beckman K.B."/>
            <person name="Gohl D.M."/>
        </authorList>
    </citation>
    <scope>NUCLEOTIDE SEQUENCE</scope>
    <source>
        <strain evidence="3">Duluth1</strain>
        <tissue evidence="3">Whole animal</tissue>
    </source>
</reference>
<reference evidence="3" key="2">
    <citation type="submission" date="2020-11" db="EMBL/GenBank/DDBJ databases">
        <authorList>
            <person name="McCartney M.A."/>
            <person name="Auch B."/>
            <person name="Kono T."/>
            <person name="Mallez S."/>
            <person name="Becker A."/>
            <person name="Gohl D.M."/>
            <person name="Silverstein K.A.T."/>
            <person name="Koren S."/>
            <person name="Bechman K.B."/>
            <person name="Herman A."/>
            <person name="Abrahante J.E."/>
            <person name="Garbe J."/>
        </authorList>
    </citation>
    <scope>NUCLEOTIDE SEQUENCE</scope>
    <source>
        <strain evidence="3">Duluth1</strain>
        <tissue evidence="3">Whole animal</tissue>
    </source>
</reference>
<accession>A0A9D4L4Q4</accession>
<dbReference type="AlphaFoldDB" id="A0A9D4L4Q4"/>
<dbReference type="Proteomes" id="UP000828390">
    <property type="component" value="Unassembled WGS sequence"/>
</dbReference>
<organism evidence="3 4">
    <name type="scientific">Dreissena polymorpha</name>
    <name type="common">Zebra mussel</name>
    <name type="synonym">Mytilus polymorpha</name>
    <dbReference type="NCBI Taxonomy" id="45954"/>
    <lineage>
        <taxon>Eukaryota</taxon>
        <taxon>Metazoa</taxon>
        <taxon>Spiralia</taxon>
        <taxon>Lophotrochozoa</taxon>
        <taxon>Mollusca</taxon>
        <taxon>Bivalvia</taxon>
        <taxon>Autobranchia</taxon>
        <taxon>Heteroconchia</taxon>
        <taxon>Euheterodonta</taxon>
        <taxon>Imparidentia</taxon>
        <taxon>Neoheterodontei</taxon>
        <taxon>Myida</taxon>
        <taxon>Dreissenoidea</taxon>
        <taxon>Dreissenidae</taxon>
        <taxon>Dreissena</taxon>
    </lineage>
</organism>
<keyword evidence="4" id="KW-1185">Reference proteome</keyword>
<evidence type="ECO:0000313" key="3">
    <source>
        <dbReference type="EMBL" id="KAH3851930.1"/>
    </source>
</evidence>
<evidence type="ECO:0000259" key="2">
    <source>
        <dbReference type="PROSITE" id="PS51413"/>
    </source>
</evidence>
<comment type="caution">
    <text evidence="3">The sequence shown here is derived from an EMBL/GenBank/DDBJ whole genome shotgun (WGS) entry which is preliminary data.</text>
</comment>
<dbReference type="EMBL" id="JAIWYP010000003">
    <property type="protein sequence ID" value="KAH3851930.1"/>
    <property type="molecule type" value="Genomic_DNA"/>
</dbReference>
<gene>
    <name evidence="3" type="ORF">DPMN_094417</name>
</gene>
<proteinExistence type="predicted"/>
<protein>
    <recommendedName>
        <fullName evidence="2">DBINO domain-containing protein</fullName>
    </recommendedName>
</protein>
<name>A0A9D4L4Q4_DREPO</name>
<evidence type="ECO:0000313" key="4">
    <source>
        <dbReference type="Proteomes" id="UP000828390"/>
    </source>
</evidence>
<sequence>MGAMREVRRAAIQSQKQMKDTPSKARRLTREMMVYWKRFEKVEKDHRKRVEKEALEKRKMDLEMTEVVTFSLFDKIQL</sequence>
<dbReference type="PROSITE" id="PS51413">
    <property type="entry name" value="DBINO"/>
    <property type="match status" value="1"/>
</dbReference>